<dbReference type="HOGENOM" id="CLU_012124_0_0_9"/>
<evidence type="ECO:0000259" key="4">
    <source>
        <dbReference type="Pfam" id="PF00144"/>
    </source>
</evidence>
<dbReference type="STRING" id="44252.DJ90_3621"/>
<proteinExistence type="predicted"/>
<protein>
    <submittedName>
        <fullName evidence="5">Beta-lactamase family protein</fullName>
    </submittedName>
</protein>
<keyword evidence="3" id="KW-0732">Signal</keyword>
<dbReference type="AlphaFoldDB" id="A0A090ZH15"/>
<organism evidence="5 6">
    <name type="scientific">Paenibacillus macerans</name>
    <name type="common">Bacillus macerans</name>
    <dbReference type="NCBI Taxonomy" id="44252"/>
    <lineage>
        <taxon>Bacteria</taxon>
        <taxon>Bacillati</taxon>
        <taxon>Bacillota</taxon>
        <taxon>Bacilli</taxon>
        <taxon>Bacillales</taxon>
        <taxon>Paenibacillaceae</taxon>
        <taxon>Paenibacillus</taxon>
    </lineage>
</organism>
<dbReference type="RefSeq" id="WP_036621649.1">
    <property type="nucleotide sequence ID" value="NZ_JAKOBR010000082.1"/>
</dbReference>
<evidence type="ECO:0000256" key="3">
    <source>
        <dbReference type="SAM" id="SignalP"/>
    </source>
</evidence>
<keyword evidence="6" id="KW-1185">Reference proteome</keyword>
<evidence type="ECO:0000313" key="5">
    <source>
        <dbReference type="EMBL" id="KFN09693.1"/>
    </source>
</evidence>
<dbReference type="InterPro" id="IPR050491">
    <property type="entry name" value="AmpC-like"/>
</dbReference>
<feature type="domain" description="Beta-lactamase-related" evidence="4">
    <location>
        <begin position="51"/>
        <end position="368"/>
    </location>
</feature>
<dbReference type="PANTHER" id="PTHR46825">
    <property type="entry name" value="D-ALANYL-D-ALANINE-CARBOXYPEPTIDASE/ENDOPEPTIDASE AMPH"/>
    <property type="match status" value="1"/>
</dbReference>
<reference evidence="5 6" key="1">
    <citation type="submission" date="2014-04" db="EMBL/GenBank/DDBJ databases">
        <authorList>
            <person name="Bishop-Lilly K.A."/>
            <person name="Broomall S.M."/>
            <person name="Chain P.S."/>
            <person name="Chertkov O."/>
            <person name="Coyne S.R."/>
            <person name="Daligault H.E."/>
            <person name="Davenport K.W."/>
            <person name="Erkkila T."/>
            <person name="Frey K.G."/>
            <person name="Gibbons H.S."/>
            <person name="Gu W."/>
            <person name="Jaissle J."/>
            <person name="Johnson S.L."/>
            <person name="Koroleva G.I."/>
            <person name="Ladner J.T."/>
            <person name="Lo C.-C."/>
            <person name="Minogue T.D."/>
            <person name="Munk C."/>
            <person name="Palacios G.F."/>
            <person name="Redden C.L."/>
            <person name="Rosenzweig C.N."/>
            <person name="Scholz M.B."/>
            <person name="Teshima H."/>
            <person name="Xu Y."/>
        </authorList>
    </citation>
    <scope>NUCLEOTIDE SEQUENCE [LARGE SCALE GENOMIC DNA]</scope>
    <source>
        <strain evidence="5 6">8244</strain>
    </source>
</reference>
<accession>A0A090ZH15</accession>
<dbReference type="PATRIC" id="fig|44252.3.peg.2123"/>
<evidence type="ECO:0000256" key="2">
    <source>
        <dbReference type="ARBA" id="ARBA00023136"/>
    </source>
</evidence>
<dbReference type="GeneID" id="77006342"/>
<evidence type="ECO:0000256" key="1">
    <source>
        <dbReference type="ARBA" id="ARBA00004370"/>
    </source>
</evidence>
<feature type="signal peptide" evidence="3">
    <location>
        <begin position="1"/>
        <end position="25"/>
    </location>
</feature>
<evidence type="ECO:0000313" key="6">
    <source>
        <dbReference type="Proteomes" id="UP000029278"/>
    </source>
</evidence>
<dbReference type="OrthoDB" id="9797709at2"/>
<name>A0A090ZH15_PAEMA</name>
<feature type="chain" id="PRO_5001870128" evidence="3">
    <location>
        <begin position="26"/>
        <end position="696"/>
    </location>
</feature>
<comment type="subcellular location">
    <subcellularLocation>
        <location evidence="1">Membrane</location>
    </subcellularLocation>
</comment>
<dbReference type="Pfam" id="PF00144">
    <property type="entry name" value="Beta-lactamase"/>
    <property type="match status" value="1"/>
</dbReference>
<dbReference type="GO" id="GO:0016020">
    <property type="term" value="C:membrane"/>
    <property type="evidence" value="ECO:0007669"/>
    <property type="project" value="UniProtKB-SubCell"/>
</dbReference>
<comment type="caution">
    <text evidence="5">The sequence shown here is derived from an EMBL/GenBank/DDBJ whole genome shotgun (WGS) entry which is preliminary data.</text>
</comment>
<dbReference type="Proteomes" id="UP000029278">
    <property type="component" value="Unassembled WGS sequence"/>
</dbReference>
<gene>
    <name evidence="5" type="ORF">DJ90_3621</name>
</gene>
<sequence length="696" mass="75939">MKKRFQSTLLTGLMIMLLLPAGAFAAEPNVPVLSGGSLEKLAAEKAELITKKYQTASIQYALIDQGKITISGQAGLNDAGGKIPLTSDTMYGIGSTSKMFTAAAVMMLADQGKVNLDTPLIEYIPDFKMQDERYKRITPRMLLNHSSGLPGSSLGSAFLFEDNDSHAHDTLLKQLSAQTLKADPGAFSVYCNDGFTLAEILVERVSGMDYTAFIHQYLTGPLQLSHTKTPKDQLDVSNMAALYYPAYQGQLPSLTANVIGAGGIYSTAEDLVQFADVFMKDSQNRVLSEQSVHAMEQEEYKKGLWPEEADTSVVNYGLGWDSVKLFPFNDYGIKALSKGGDVLLYHASLIVLPEQNMAAAVLSSGGSSSINQMLAAELLLQSLKQKGTIKEFKPAKSFGKPDKTEIPGNMFKYAGYYVATNQQVKVAFADGEMSITTPLNPEAPEQKLVYTAEGAFVSEDGSVQVSFVTEKNGRTYLRERHYATVPELGQAALNVYSAEKLEEAEGTPLPPEIEAAWEKREGKTYYPVNEKYSSVIYQLMRPTLRIGRTDDLPGYLVDKKIIDSNTAVSRHQIPGTGSRDTAEYRFFSREGVEYFEALGSVYISEDGVKPLHAGKKSTVMLQAGETARWYTVPKAAAGKTMTVGMPEHGAFAVYDANGLCVNFTVVSGSNQVQLPENGTIVFAAGERARFDIQLKK</sequence>
<dbReference type="Gene3D" id="3.40.710.10">
    <property type="entry name" value="DD-peptidase/beta-lactamase superfamily"/>
    <property type="match status" value="1"/>
</dbReference>
<dbReference type="InterPro" id="IPR012338">
    <property type="entry name" value="Beta-lactam/transpept-like"/>
</dbReference>
<dbReference type="PANTHER" id="PTHR46825:SF11">
    <property type="entry name" value="PENICILLIN-BINDING PROTEIN 4"/>
    <property type="match status" value="1"/>
</dbReference>
<dbReference type="EMBL" id="JMQA01000021">
    <property type="protein sequence ID" value="KFN09693.1"/>
    <property type="molecule type" value="Genomic_DNA"/>
</dbReference>
<dbReference type="SUPFAM" id="SSF56601">
    <property type="entry name" value="beta-lactamase/transpeptidase-like"/>
    <property type="match status" value="1"/>
</dbReference>
<keyword evidence="2" id="KW-0472">Membrane</keyword>
<dbReference type="InterPro" id="IPR001466">
    <property type="entry name" value="Beta-lactam-related"/>
</dbReference>